<feature type="repeat" description="ANK" evidence="2">
    <location>
        <begin position="107"/>
        <end position="128"/>
    </location>
</feature>
<dbReference type="PROSITE" id="PS50297">
    <property type="entry name" value="ANK_REP_REGION"/>
    <property type="match status" value="2"/>
</dbReference>
<dbReference type="Proteomes" id="UP001386955">
    <property type="component" value="Unassembled WGS sequence"/>
</dbReference>
<dbReference type="Pfam" id="PF12796">
    <property type="entry name" value="Ank_2"/>
    <property type="match status" value="3"/>
</dbReference>
<keyword evidence="2" id="KW-0040">ANK repeat</keyword>
<dbReference type="SMART" id="SM00248">
    <property type="entry name" value="ANK"/>
    <property type="match status" value="5"/>
</dbReference>
<dbReference type="InterPro" id="IPR036770">
    <property type="entry name" value="Ankyrin_rpt-contain_sf"/>
</dbReference>
<gene>
    <name evidence="3" type="ORF">VNO78_06548</name>
</gene>
<evidence type="ECO:0000313" key="3">
    <source>
        <dbReference type="EMBL" id="KAK7405324.1"/>
    </source>
</evidence>
<evidence type="ECO:0000256" key="1">
    <source>
        <dbReference type="ARBA" id="ARBA00004413"/>
    </source>
</evidence>
<dbReference type="PANTHER" id="PTHR24128">
    <property type="entry name" value="HOMEOBOX PROTEIN WARIAI"/>
    <property type="match status" value="1"/>
</dbReference>
<proteinExistence type="predicted"/>
<dbReference type="Gene3D" id="1.25.40.20">
    <property type="entry name" value="Ankyrin repeat-containing domain"/>
    <property type="match status" value="1"/>
</dbReference>
<accession>A0AAN9XRY0</accession>
<dbReference type="PROSITE" id="PS50088">
    <property type="entry name" value="ANK_REPEAT"/>
    <property type="match status" value="2"/>
</dbReference>
<sequence length="285" mass="31450">MDSTRLAVNVAAQEGDINKLYLAIRENPQVVEEIDSLPFVDTPLHIAAKAGHIPFVAEVMKLKPSFSWKLNVEGYPPIHLAQQHGHNSMVIDIISKNKELIRAKARKDRTPLHLASKKGEIQLLIKFLEACPSSIEDVTVKRETALHIAVRCRQYDSLYILVGWLVKNSRFGAKQLESSILNWKDVEGNTALHVSSHQNNLQMVQLLMKSKLLDLQSKNNEGRSALDVATGGDIISVLIAAGASSSVIANVGTNFFSGDSFIMFLLIPAAGGIVYQEEEEEELIC</sequence>
<feature type="repeat" description="ANK" evidence="2">
    <location>
        <begin position="187"/>
        <end position="209"/>
    </location>
</feature>
<reference evidence="3 4" key="1">
    <citation type="submission" date="2024-01" db="EMBL/GenBank/DDBJ databases">
        <title>The genomes of 5 underutilized Papilionoideae crops provide insights into root nodulation and disease resistanc.</title>
        <authorList>
            <person name="Jiang F."/>
        </authorList>
    </citation>
    <scope>NUCLEOTIDE SEQUENCE [LARGE SCALE GENOMIC DNA]</scope>
    <source>
        <strain evidence="3">DUOXIRENSHENG_FW03</strain>
        <tissue evidence="3">Leaves</tissue>
    </source>
</reference>
<comment type="subcellular location">
    <subcellularLocation>
        <location evidence="1">Cell membrane</location>
        <topology evidence="1">Peripheral membrane protein</topology>
        <orientation evidence="1">Cytoplasmic side</orientation>
    </subcellularLocation>
</comment>
<dbReference type="SUPFAM" id="SSF48403">
    <property type="entry name" value="Ankyrin repeat"/>
    <property type="match status" value="1"/>
</dbReference>
<dbReference type="AlphaFoldDB" id="A0AAN9XRY0"/>
<keyword evidence="4" id="KW-1185">Reference proteome</keyword>
<organism evidence="3 4">
    <name type="scientific">Psophocarpus tetragonolobus</name>
    <name type="common">Winged bean</name>
    <name type="synonym">Dolichos tetragonolobus</name>
    <dbReference type="NCBI Taxonomy" id="3891"/>
    <lineage>
        <taxon>Eukaryota</taxon>
        <taxon>Viridiplantae</taxon>
        <taxon>Streptophyta</taxon>
        <taxon>Embryophyta</taxon>
        <taxon>Tracheophyta</taxon>
        <taxon>Spermatophyta</taxon>
        <taxon>Magnoliopsida</taxon>
        <taxon>eudicotyledons</taxon>
        <taxon>Gunneridae</taxon>
        <taxon>Pentapetalae</taxon>
        <taxon>rosids</taxon>
        <taxon>fabids</taxon>
        <taxon>Fabales</taxon>
        <taxon>Fabaceae</taxon>
        <taxon>Papilionoideae</taxon>
        <taxon>50 kb inversion clade</taxon>
        <taxon>NPAAA clade</taxon>
        <taxon>indigoferoid/millettioid clade</taxon>
        <taxon>Phaseoleae</taxon>
        <taxon>Psophocarpus</taxon>
    </lineage>
</organism>
<dbReference type="EMBL" id="JAYMYS010000002">
    <property type="protein sequence ID" value="KAK7405324.1"/>
    <property type="molecule type" value="Genomic_DNA"/>
</dbReference>
<name>A0AAN9XRY0_PSOTE</name>
<comment type="caution">
    <text evidence="3">The sequence shown here is derived from an EMBL/GenBank/DDBJ whole genome shotgun (WGS) entry which is preliminary data.</text>
</comment>
<evidence type="ECO:0000256" key="2">
    <source>
        <dbReference type="PROSITE-ProRule" id="PRU00023"/>
    </source>
</evidence>
<protein>
    <recommendedName>
        <fullName evidence="5">Ankyrin repeat-containing protein BDA1-like</fullName>
    </recommendedName>
</protein>
<dbReference type="GO" id="GO:0005886">
    <property type="term" value="C:plasma membrane"/>
    <property type="evidence" value="ECO:0007669"/>
    <property type="project" value="UniProtKB-SubCell"/>
</dbReference>
<dbReference type="InterPro" id="IPR002110">
    <property type="entry name" value="Ankyrin_rpt"/>
</dbReference>
<evidence type="ECO:0008006" key="5">
    <source>
        <dbReference type="Google" id="ProtNLM"/>
    </source>
</evidence>
<dbReference type="PANTHER" id="PTHR24128:SF87">
    <property type="entry name" value="ANKYRIN REPEAT FAMILY PROTEIN"/>
    <property type="match status" value="1"/>
</dbReference>
<evidence type="ECO:0000313" key="4">
    <source>
        <dbReference type="Proteomes" id="UP001386955"/>
    </source>
</evidence>